<comment type="function">
    <text evidence="1 15 17">Specifically methylates guanosine-37 in various tRNAs.</text>
</comment>
<dbReference type="RefSeq" id="WP_152809361.1">
    <property type="nucleotide sequence ID" value="NZ_WHNW01000002.1"/>
</dbReference>
<evidence type="ECO:0000256" key="16">
    <source>
        <dbReference type="PIRSR" id="PIRSR000386-1"/>
    </source>
</evidence>
<evidence type="ECO:0000256" key="7">
    <source>
        <dbReference type="ARBA" id="ARBA00022490"/>
    </source>
</evidence>
<evidence type="ECO:0000256" key="6">
    <source>
        <dbReference type="ARBA" id="ARBA00014679"/>
    </source>
</evidence>
<dbReference type="GO" id="GO:0002939">
    <property type="term" value="P:tRNA N1-guanine methylation"/>
    <property type="evidence" value="ECO:0007669"/>
    <property type="project" value="TreeGrafter"/>
</dbReference>
<evidence type="ECO:0000256" key="14">
    <source>
        <dbReference type="ARBA" id="ARBA00047783"/>
    </source>
</evidence>
<dbReference type="AlphaFoldDB" id="A0A6N7EUP3"/>
<keyword evidence="20" id="KW-1185">Reference proteome</keyword>
<evidence type="ECO:0000256" key="9">
    <source>
        <dbReference type="ARBA" id="ARBA00022679"/>
    </source>
</evidence>
<evidence type="ECO:0000256" key="5">
    <source>
        <dbReference type="ARBA" id="ARBA00012807"/>
    </source>
</evidence>
<evidence type="ECO:0000256" key="12">
    <source>
        <dbReference type="ARBA" id="ARBA00029736"/>
    </source>
</evidence>
<dbReference type="Pfam" id="PF01746">
    <property type="entry name" value="tRNA_m1G_MT"/>
    <property type="match status" value="1"/>
</dbReference>
<evidence type="ECO:0000313" key="20">
    <source>
        <dbReference type="Proteomes" id="UP000471298"/>
    </source>
</evidence>
<protein>
    <recommendedName>
        <fullName evidence="6 15">tRNA (guanine-N(1)-)-methyltransferase</fullName>
        <ecNumber evidence="5 15">2.1.1.228</ecNumber>
    </recommendedName>
    <alternativeName>
        <fullName evidence="12 15">M1G-methyltransferase</fullName>
    </alternativeName>
    <alternativeName>
        <fullName evidence="13 15">tRNA [GM37] methyltransferase</fullName>
    </alternativeName>
</protein>
<keyword evidence="7 15" id="KW-0963">Cytoplasm</keyword>
<dbReference type="InterPro" id="IPR029026">
    <property type="entry name" value="tRNA_m1G_MTases_N"/>
</dbReference>
<dbReference type="FunFam" id="1.10.1270.20:FF:000001">
    <property type="entry name" value="tRNA (guanine-N(1)-)-methyltransferase"/>
    <property type="match status" value="1"/>
</dbReference>
<dbReference type="EC" id="2.1.1.228" evidence="5 15"/>
<dbReference type="HAMAP" id="MF_00605">
    <property type="entry name" value="TrmD"/>
    <property type="match status" value="1"/>
</dbReference>
<feature type="binding site" evidence="15 16">
    <location>
        <begin position="132"/>
        <end position="137"/>
    </location>
    <ligand>
        <name>S-adenosyl-L-methionine</name>
        <dbReference type="ChEBI" id="CHEBI:59789"/>
    </ligand>
</feature>
<feature type="binding site" evidence="15 16">
    <location>
        <position position="112"/>
    </location>
    <ligand>
        <name>S-adenosyl-L-methionine</name>
        <dbReference type="ChEBI" id="CHEBI:59789"/>
    </ligand>
</feature>
<evidence type="ECO:0000256" key="15">
    <source>
        <dbReference type="HAMAP-Rule" id="MF_00605"/>
    </source>
</evidence>
<dbReference type="InterPro" id="IPR002649">
    <property type="entry name" value="tRNA_m1G_MeTrfase_TrmD"/>
</dbReference>
<keyword evidence="11 15" id="KW-0819">tRNA processing</keyword>
<dbReference type="InterPro" id="IPR029028">
    <property type="entry name" value="Alpha/beta_knot_MTases"/>
</dbReference>
<evidence type="ECO:0000256" key="11">
    <source>
        <dbReference type="ARBA" id="ARBA00022694"/>
    </source>
</evidence>
<dbReference type="Gene3D" id="3.40.1280.10">
    <property type="match status" value="1"/>
</dbReference>
<comment type="caution">
    <text evidence="19">The sequence shown here is derived from an EMBL/GenBank/DDBJ whole genome shotgun (WGS) entry which is preliminary data.</text>
</comment>
<dbReference type="FunFam" id="3.40.1280.10:FF:000001">
    <property type="entry name" value="tRNA (guanine-N(1)-)-methyltransferase"/>
    <property type="match status" value="1"/>
</dbReference>
<name>A0A6N7EUP3_9GAMM</name>
<dbReference type="InParanoid" id="A0A6N7EUP3"/>
<organism evidence="19 20">
    <name type="scientific">Ostreibacterium oceani</name>
    <dbReference type="NCBI Taxonomy" id="2654998"/>
    <lineage>
        <taxon>Bacteria</taxon>
        <taxon>Pseudomonadati</taxon>
        <taxon>Pseudomonadota</taxon>
        <taxon>Gammaproteobacteria</taxon>
        <taxon>Cardiobacteriales</taxon>
        <taxon>Ostreibacteriaceae</taxon>
        <taxon>Ostreibacterium</taxon>
    </lineage>
</organism>
<dbReference type="FunCoup" id="A0A6N7EUP3">
    <property type="interactions" value="447"/>
</dbReference>
<dbReference type="NCBIfam" id="TIGR00088">
    <property type="entry name" value="trmD"/>
    <property type="match status" value="1"/>
</dbReference>
<dbReference type="EMBL" id="WHNW01000002">
    <property type="protein sequence ID" value="MPV85693.1"/>
    <property type="molecule type" value="Genomic_DNA"/>
</dbReference>
<dbReference type="GO" id="GO:0005829">
    <property type="term" value="C:cytosol"/>
    <property type="evidence" value="ECO:0007669"/>
    <property type="project" value="TreeGrafter"/>
</dbReference>
<evidence type="ECO:0000256" key="8">
    <source>
        <dbReference type="ARBA" id="ARBA00022603"/>
    </source>
</evidence>
<comment type="subunit">
    <text evidence="4 15 17">Homodimer.</text>
</comment>
<comment type="subcellular location">
    <subcellularLocation>
        <location evidence="2 15 17">Cytoplasm</location>
    </subcellularLocation>
</comment>
<dbReference type="PIRSF" id="PIRSF000386">
    <property type="entry name" value="tRNA_mtase"/>
    <property type="match status" value="1"/>
</dbReference>
<dbReference type="NCBIfam" id="NF000648">
    <property type="entry name" value="PRK00026.1"/>
    <property type="match status" value="1"/>
</dbReference>
<dbReference type="Proteomes" id="UP000471298">
    <property type="component" value="Unassembled WGS sequence"/>
</dbReference>
<evidence type="ECO:0000256" key="2">
    <source>
        <dbReference type="ARBA" id="ARBA00004496"/>
    </source>
</evidence>
<gene>
    <name evidence="15 19" type="primary">trmD</name>
    <name evidence="19" type="ORF">GCU85_02935</name>
</gene>
<evidence type="ECO:0000256" key="10">
    <source>
        <dbReference type="ARBA" id="ARBA00022691"/>
    </source>
</evidence>
<dbReference type="SUPFAM" id="SSF75217">
    <property type="entry name" value="alpha/beta knot"/>
    <property type="match status" value="1"/>
</dbReference>
<dbReference type="Gene3D" id="1.10.1270.20">
    <property type="entry name" value="tRNA(m1g37)methyltransferase, domain 2"/>
    <property type="match status" value="1"/>
</dbReference>
<comment type="similarity">
    <text evidence="3 15 17">Belongs to the RNA methyltransferase TrmD family.</text>
</comment>
<reference evidence="19 20" key="1">
    <citation type="submission" date="2019-10" db="EMBL/GenBank/DDBJ databases">
        <title>Cardiobacteriales fam. a chemoheterotrophic member of the order Cardiobacteriales, and proposal of Cardiobacteriales fam. nov.</title>
        <authorList>
            <person name="Wang C."/>
        </authorList>
    </citation>
    <scope>NUCLEOTIDE SEQUENCE [LARGE SCALE GENOMIC DNA]</scope>
    <source>
        <strain evidence="19 20">ML27</strain>
    </source>
</reference>
<evidence type="ECO:0000313" key="19">
    <source>
        <dbReference type="EMBL" id="MPV85693.1"/>
    </source>
</evidence>
<evidence type="ECO:0000256" key="1">
    <source>
        <dbReference type="ARBA" id="ARBA00002634"/>
    </source>
</evidence>
<keyword evidence="8 15" id="KW-0489">Methyltransferase</keyword>
<dbReference type="CDD" id="cd18080">
    <property type="entry name" value="TrmD-like"/>
    <property type="match status" value="1"/>
</dbReference>
<evidence type="ECO:0000256" key="3">
    <source>
        <dbReference type="ARBA" id="ARBA00007630"/>
    </source>
</evidence>
<dbReference type="PANTHER" id="PTHR46417:SF1">
    <property type="entry name" value="TRNA (GUANINE-N(1)-)-METHYLTRANSFERASE"/>
    <property type="match status" value="1"/>
</dbReference>
<proteinExistence type="inferred from homology"/>
<dbReference type="InterPro" id="IPR023148">
    <property type="entry name" value="tRNA_m1G_MeTrfase_C_sf"/>
</dbReference>
<feature type="domain" description="tRNA methyltransferase TRMD/TRM10-type" evidence="18">
    <location>
        <begin position="1"/>
        <end position="224"/>
    </location>
</feature>
<dbReference type="InterPro" id="IPR016009">
    <property type="entry name" value="tRNA_MeTrfase_TRMD/TRM10"/>
</dbReference>
<comment type="catalytic activity">
    <reaction evidence="14 15 17">
        <text>guanosine(37) in tRNA + S-adenosyl-L-methionine = N(1)-methylguanosine(37) in tRNA + S-adenosyl-L-homocysteine + H(+)</text>
        <dbReference type="Rhea" id="RHEA:36899"/>
        <dbReference type="Rhea" id="RHEA-COMP:10145"/>
        <dbReference type="Rhea" id="RHEA-COMP:10147"/>
        <dbReference type="ChEBI" id="CHEBI:15378"/>
        <dbReference type="ChEBI" id="CHEBI:57856"/>
        <dbReference type="ChEBI" id="CHEBI:59789"/>
        <dbReference type="ChEBI" id="CHEBI:73542"/>
        <dbReference type="ChEBI" id="CHEBI:74269"/>
        <dbReference type="EC" id="2.1.1.228"/>
    </reaction>
</comment>
<evidence type="ECO:0000256" key="4">
    <source>
        <dbReference type="ARBA" id="ARBA00011738"/>
    </source>
</evidence>
<dbReference type="PANTHER" id="PTHR46417">
    <property type="entry name" value="TRNA (GUANINE-N(1)-)-METHYLTRANSFERASE"/>
    <property type="match status" value="1"/>
</dbReference>
<keyword evidence="10 15" id="KW-0949">S-adenosyl-L-methionine</keyword>
<sequence length="245" mass="27006">MRIDVISLFPEMLESAMSYGVTGRAIKQAILSLSIVNPRDFVSDVHQTVDGRPYGGGPGMVMQAPPLMQALGRIKAEHGRGYRVYLSPQGQRLDHRLVKKLSKKPHVVLLCGRYEGIDQRVIDDEIDLECSLGDFVLSGGEIAAMAVIDSIARLIPGTLGHDESAQYDSFATGLLDHPHFTRPETVTGKSVPTVLLGGNHQAIATYRHQQALGMTWLKRPDLFAKKALSEADLCLLNDFLKQYRN</sequence>
<accession>A0A6N7EUP3</accession>
<evidence type="ECO:0000256" key="17">
    <source>
        <dbReference type="RuleBase" id="RU003464"/>
    </source>
</evidence>
<evidence type="ECO:0000259" key="18">
    <source>
        <dbReference type="Pfam" id="PF01746"/>
    </source>
</evidence>
<keyword evidence="9 15" id="KW-0808">Transferase</keyword>
<dbReference type="GO" id="GO:0052906">
    <property type="term" value="F:tRNA (guanine(37)-N1)-methyltransferase activity"/>
    <property type="evidence" value="ECO:0007669"/>
    <property type="project" value="UniProtKB-UniRule"/>
</dbReference>
<evidence type="ECO:0000256" key="13">
    <source>
        <dbReference type="ARBA" id="ARBA00033392"/>
    </source>
</evidence>